<gene>
    <name evidence="1" type="ORF">F6H94_05095</name>
</gene>
<proteinExistence type="predicted"/>
<dbReference type="RefSeq" id="WP_006584621.1">
    <property type="nucleotide sequence ID" value="NZ_CP160085.1"/>
</dbReference>
<dbReference type="AlphaFoldDB" id="A0A5N1IET7"/>
<evidence type="ECO:0000313" key="1">
    <source>
        <dbReference type="EMBL" id="KAA9322427.1"/>
    </source>
</evidence>
<protein>
    <submittedName>
        <fullName evidence="1">Uncharacterized protein</fullName>
    </submittedName>
</protein>
<dbReference type="Pfam" id="PF22398">
    <property type="entry name" value="DUF6978"/>
    <property type="match status" value="1"/>
</dbReference>
<organism evidence="1 2">
    <name type="scientific">Lactobacillus jensenii</name>
    <dbReference type="NCBI Taxonomy" id="109790"/>
    <lineage>
        <taxon>Bacteria</taxon>
        <taxon>Bacillati</taxon>
        <taxon>Bacillota</taxon>
        <taxon>Bacilli</taxon>
        <taxon>Lactobacillales</taxon>
        <taxon>Lactobacillaceae</taxon>
        <taxon>Lactobacillus</taxon>
    </lineage>
</organism>
<accession>A0A5N1IET7</accession>
<reference evidence="1 2" key="1">
    <citation type="submission" date="2019-09" db="EMBL/GenBank/DDBJ databases">
        <title>Draft genome sequence assemblies of isolates from the urinary tract.</title>
        <authorList>
            <person name="Mores C.R."/>
            <person name="Putonti C."/>
            <person name="Wolfe A.J."/>
        </authorList>
    </citation>
    <scope>NUCLEOTIDE SEQUENCE [LARGE SCALE GENOMIC DNA]</scope>
    <source>
        <strain evidence="1 2">UMB246</strain>
    </source>
</reference>
<dbReference type="Proteomes" id="UP000327236">
    <property type="component" value="Unassembled WGS sequence"/>
</dbReference>
<dbReference type="EMBL" id="VYWW01000019">
    <property type="protein sequence ID" value="KAA9322427.1"/>
    <property type="molecule type" value="Genomic_DNA"/>
</dbReference>
<name>A0A5N1IET7_LACJE</name>
<comment type="caution">
    <text evidence="1">The sequence shown here is derived from an EMBL/GenBank/DDBJ whole genome shotgun (WGS) entry which is preliminary data.</text>
</comment>
<sequence>MLVFRKINRTLIRFDFGEKLRHKNNMGTNHEKVITGSYVHIYSPNGKYDKKNVIPISKFSEFVNIKSIKECLDPFIKYTNIKW</sequence>
<evidence type="ECO:0000313" key="2">
    <source>
        <dbReference type="Proteomes" id="UP000327236"/>
    </source>
</evidence>
<dbReference type="KEGG" id="lje:BUE77_05395"/>
<dbReference type="OrthoDB" id="2328129at2"/>
<dbReference type="InterPro" id="IPR053916">
    <property type="entry name" value="DUF6978"/>
</dbReference>